<evidence type="ECO:0000313" key="11">
    <source>
        <dbReference type="Proteomes" id="UP000002280"/>
    </source>
</evidence>
<evidence type="ECO:0000256" key="1">
    <source>
        <dbReference type="ARBA" id="ARBA00004167"/>
    </source>
</evidence>
<dbReference type="Pfam" id="PF14575">
    <property type="entry name" value="EphA2_TM"/>
    <property type="match status" value="1"/>
</dbReference>
<evidence type="ECO:0000256" key="8">
    <source>
        <dbReference type="SAM" id="Phobius"/>
    </source>
</evidence>
<evidence type="ECO:0000256" key="3">
    <source>
        <dbReference type="ARBA" id="ARBA00022741"/>
    </source>
</evidence>
<reference evidence="10 11" key="1">
    <citation type="journal article" date="2007" name="Nature">
        <title>Genome of the marsupial Monodelphis domestica reveals innovation in non-coding sequences.</title>
        <authorList>
            <person name="Mikkelsen T.S."/>
            <person name="Wakefield M.J."/>
            <person name="Aken B."/>
            <person name="Amemiya C.T."/>
            <person name="Chang J.L."/>
            <person name="Duke S."/>
            <person name="Garber M."/>
            <person name="Gentles A.J."/>
            <person name="Goodstadt L."/>
            <person name="Heger A."/>
            <person name="Jurka J."/>
            <person name="Kamal M."/>
            <person name="Mauceli E."/>
            <person name="Searle S.M."/>
            <person name="Sharpe T."/>
            <person name="Baker M.L."/>
            <person name="Batzer M.A."/>
            <person name="Benos P.V."/>
            <person name="Belov K."/>
            <person name="Clamp M."/>
            <person name="Cook A."/>
            <person name="Cuff J."/>
            <person name="Das R."/>
            <person name="Davidow L."/>
            <person name="Deakin J.E."/>
            <person name="Fazzari M.J."/>
            <person name="Glass J.L."/>
            <person name="Grabherr M."/>
            <person name="Greally J.M."/>
            <person name="Gu W."/>
            <person name="Hore T.A."/>
            <person name="Huttley G.A."/>
            <person name="Kleber M."/>
            <person name="Jirtle R.L."/>
            <person name="Koina E."/>
            <person name="Lee J.T."/>
            <person name="Mahony S."/>
            <person name="Marra M.A."/>
            <person name="Miller R.D."/>
            <person name="Nicholls R.D."/>
            <person name="Oda M."/>
            <person name="Papenfuss A.T."/>
            <person name="Parra Z.E."/>
            <person name="Pollock D.D."/>
            <person name="Ray D.A."/>
            <person name="Schein J.E."/>
            <person name="Speed T.P."/>
            <person name="Thompson K."/>
            <person name="VandeBerg J.L."/>
            <person name="Wade C.M."/>
            <person name="Walker J.A."/>
            <person name="Waters P.D."/>
            <person name="Webber C."/>
            <person name="Weidman J.R."/>
            <person name="Xie X."/>
            <person name="Zody M.C."/>
            <person name="Baldwin J."/>
            <person name="Abdouelleil A."/>
            <person name="Abdulkadir J."/>
            <person name="Abebe A."/>
            <person name="Abera B."/>
            <person name="Abreu J."/>
            <person name="Acer S.C."/>
            <person name="Aftuck L."/>
            <person name="Alexander A."/>
            <person name="An P."/>
            <person name="Anderson E."/>
            <person name="Anderson S."/>
            <person name="Arachi H."/>
            <person name="Azer M."/>
            <person name="Bachantsang P."/>
            <person name="Barry A."/>
            <person name="Bayul T."/>
            <person name="Berlin A."/>
            <person name="Bessette D."/>
            <person name="Bloom T."/>
            <person name="Bloom T."/>
            <person name="Boguslavskiy L."/>
            <person name="Bonnet C."/>
            <person name="Boukhgalter B."/>
            <person name="Bourzgui I."/>
            <person name="Brown A."/>
            <person name="Cahill P."/>
            <person name="Channer S."/>
            <person name="Cheshatsang Y."/>
            <person name="Chuda L."/>
            <person name="Citroen M."/>
            <person name="Collymore A."/>
            <person name="Cooke P."/>
            <person name="Costello M."/>
            <person name="D'Aco K."/>
            <person name="Daza R."/>
            <person name="De Haan G."/>
            <person name="DeGray S."/>
            <person name="DeMaso C."/>
            <person name="Dhargay N."/>
            <person name="Dooley K."/>
            <person name="Dooley E."/>
            <person name="Doricent M."/>
            <person name="Dorje P."/>
            <person name="Dorjee K."/>
            <person name="Dupes A."/>
            <person name="Elong R."/>
            <person name="Falk J."/>
            <person name="Farina A."/>
            <person name="Faro S."/>
            <person name="Ferguson D."/>
            <person name="Fisher S."/>
            <person name="Foley C.D."/>
            <person name="Franke A."/>
            <person name="Friedrich D."/>
            <person name="Gadbois L."/>
            <person name="Gearin G."/>
            <person name="Gearin C.R."/>
            <person name="Giannoukos G."/>
            <person name="Goode T."/>
            <person name="Graham J."/>
            <person name="Grandbois E."/>
            <person name="Grewal S."/>
            <person name="Gyaltsen K."/>
            <person name="Hafez N."/>
            <person name="Hagos B."/>
            <person name="Hall J."/>
            <person name="Henson C."/>
            <person name="Hollinger A."/>
            <person name="Honan T."/>
            <person name="Huard M.D."/>
            <person name="Hughes L."/>
            <person name="Hurhula B."/>
            <person name="Husby M.E."/>
            <person name="Kamat A."/>
            <person name="Kanga B."/>
            <person name="Kashin S."/>
            <person name="Khazanovich D."/>
            <person name="Kisner P."/>
            <person name="Lance K."/>
            <person name="Lara M."/>
            <person name="Lee W."/>
            <person name="Lennon N."/>
            <person name="Letendre F."/>
            <person name="LeVine R."/>
            <person name="Lipovsky A."/>
            <person name="Liu X."/>
            <person name="Liu J."/>
            <person name="Liu S."/>
            <person name="Lokyitsang T."/>
            <person name="Lokyitsang Y."/>
            <person name="Lubonja R."/>
            <person name="Lui A."/>
            <person name="MacDonald P."/>
            <person name="Magnisalis V."/>
            <person name="Maru K."/>
            <person name="Matthews C."/>
            <person name="McCusker W."/>
            <person name="McDonough S."/>
            <person name="Mehta T."/>
            <person name="Meldrim J."/>
            <person name="Meneus L."/>
            <person name="Mihai O."/>
            <person name="Mihalev A."/>
            <person name="Mihova T."/>
            <person name="Mittelman R."/>
            <person name="Mlenga V."/>
            <person name="Montmayeur A."/>
            <person name="Mulrain L."/>
            <person name="Navidi A."/>
            <person name="Naylor J."/>
            <person name="Negash T."/>
            <person name="Nguyen T."/>
            <person name="Nguyen N."/>
            <person name="Nicol R."/>
            <person name="Norbu C."/>
            <person name="Norbu N."/>
            <person name="Novod N."/>
            <person name="O'Neill B."/>
            <person name="Osman S."/>
            <person name="Markiewicz E."/>
            <person name="Oyono O.L."/>
            <person name="Patti C."/>
            <person name="Phunkhang P."/>
            <person name="Pierre F."/>
            <person name="Priest M."/>
            <person name="Raghuraman S."/>
            <person name="Rege F."/>
            <person name="Reyes R."/>
            <person name="Rise C."/>
            <person name="Rogov P."/>
            <person name="Ross K."/>
            <person name="Ryan E."/>
            <person name="Settipalli S."/>
            <person name="Shea T."/>
            <person name="Sherpa N."/>
            <person name="Shi L."/>
            <person name="Shih D."/>
            <person name="Sparrow T."/>
            <person name="Spaulding J."/>
            <person name="Stalker J."/>
            <person name="Stange-Thomann N."/>
            <person name="Stavropoulos S."/>
            <person name="Stone C."/>
            <person name="Strader C."/>
            <person name="Tesfaye S."/>
            <person name="Thomson T."/>
            <person name="Thoulutsang Y."/>
            <person name="Thoulutsang D."/>
            <person name="Topham K."/>
            <person name="Topping I."/>
            <person name="Tsamla T."/>
            <person name="Vassiliev H."/>
            <person name="Vo A."/>
            <person name="Wangchuk T."/>
            <person name="Wangdi T."/>
            <person name="Weiand M."/>
            <person name="Wilkinson J."/>
            <person name="Wilson A."/>
            <person name="Yadav S."/>
            <person name="Young G."/>
            <person name="Yu Q."/>
            <person name="Zembek L."/>
            <person name="Zhong D."/>
            <person name="Zimmer A."/>
            <person name="Zwirko Z."/>
            <person name="Jaffe D.B."/>
            <person name="Alvarez P."/>
            <person name="Brockman W."/>
            <person name="Butler J."/>
            <person name="Chin C."/>
            <person name="Gnerre S."/>
            <person name="MacCallum I."/>
            <person name="Graves J.A."/>
            <person name="Ponting C.P."/>
            <person name="Breen M."/>
            <person name="Samollow P.B."/>
            <person name="Lander E.S."/>
            <person name="Lindblad-Toh K."/>
        </authorList>
    </citation>
    <scope>NUCLEOTIDE SEQUENCE [LARGE SCALE GENOMIC DNA]</scope>
</reference>
<organism evidence="10 11">
    <name type="scientific">Monodelphis domestica</name>
    <name type="common">Gray short-tailed opossum</name>
    <dbReference type="NCBI Taxonomy" id="13616"/>
    <lineage>
        <taxon>Eukaryota</taxon>
        <taxon>Metazoa</taxon>
        <taxon>Chordata</taxon>
        <taxon>Craniata</taxon>
        <taxon>Vertebrata</taxon>
        <taxon>Euteleostomi</taxon>
        <taxon>Mammalia</taxon>
        <taxon>Metatheria</taxon>
        <taxon>Didelphimorphia</taxon>
        <taxon>Didelphidae</taxon>
        <taxon>Monodelphis</taxon>
    </lineage>
</organism>
<sequence length="165" mass="17993">MVSARTGAPAVTVNNLKPATLYVFQIRAASPSLSPEIGNFTPSIEVETLVEAGSGSRKQNPAVVAVIVAVTVLLILGFGLSFLAIWKRQCIYGKGFRGGNDDELYFHFKVPTRRTYIDLENSADPMQALHLFAKELDSSNVSVSSFSLTTFPHLQNEVLGLEDFE</sequence>
<evidence type="ECO:0000256" key="5">
    <source>
        <dbReference type="ARBA" id="ARBA00022989"/>
    </source>
</evidence>
<reference evidence="10" key="3">
    <citation type="submission" date="2025-09" db="UniProtKB">
        <authorList>
            <consortium name="Ensembl"/>
        </authorList>
    </citation>
    <scope>IDENTIFICATION</scope>
</reference>
<evidence type="ECO:0000256" key="4">
    <source>
        <dbReference type="ARBA" id="ARBA00022840"/>
    </source>
</evidence>
<dbReference type="PANTHER" id="PTHR46877">
    <property type="entry name" value="EPH RECEPTOR A5"/>
    <property type="match status" value="1"/>
</dbReference>
<dbReference type="InterPro" id="IPR027936">
    <property type="entry name" value="Eph_TM"/>
</dbReference>
<evidence type="ECO:0000256" key="2">
    <source>
        <dbReference type="ARBA" id="ARBA00022692"/>
    </source>
</evidence>
<dbReference type="GO" id="GO:0016020">
    <property type="term" value="C:membrane"/>
    <property type="evidence" value="ECO:0007669"/>
    <property type="project" value="UniProtKB-SubCell"/>
</dbReference>
<comment type="subcellular location">
    <subcellularLocation>
        <location evidence="1">Membrane</location>
        <topology evidence="1">Single-pass membrane protein</topology>
    </subcellularLocation>
</comment>
<dbReference type="InterPro" id="IPR050449">
    <property type="entry name" value="Ephrin_rcpt_TKs"/>
</dbReference>
<dbReference type="CDD" id="cd00063">
    <property type="entry name" value="FN3"/>
    <property type="match status" value="1"/>
</dbReference>
<keyword evidence="5 8" id="KW-1133">Transmembrane helix</keyword>
<dbReference type="GeneTree" id="ENSGT00940000160752"/>
<feature type="transmembrane region" description="Helical" evidence="8">
    <location>
        <begin position="62"/>
        <end position="86"/>
    </location>
</feature>
<keyword evidence="6 8" id="KW-0472">Membrane</keyword>
<feature type="domain" description="Fibronectin type-III" evidence="9">
    <location>
        <begin position="1"/>
        <end position="51"/>
    </location>
</feature>
<keyword evidence="11" id="KW-1185">Reference proteome</keyword>
<evidence type="ECO:0000313" key="10">
    <source>
        <dbReference type="Ensembl" id="ENSMODP00000058991.1"/>
    </source>
</evidence>
<proteinExistence type="predicted"/>
<keyword evidence="2 8" id="KW-0812">Transmembrane</keyword>
<evidence type="ECO:0000256" key="7">
    <source>
        <dbReference type="ARBA" id="ARBA00023170"/>
    </source>
</evidence>
<dbReference type="Ensembl" id="ENSMODT00000085588.1">
    <property type="protein sequence ID" value="ENSMODP00000058991.1"/>
    <property type="gene ID" value="ENSMODG00000040375.1"/>
</dbReference>
<keyword evidence="4" id="KW-0067">ATP-binding</keyword>
<evidence type="ECO:0000259" key="9">
    <source>
        <dbReference type="PROSITE" id="PS50853"/>
    </source>
</evidence>
<dbReference type="PROSITE" id="PS50853">
    <property type="entry name" value="FN3"/>
    <property type="match status" value="1"/>
</dbReference>
<dbReference type="STRING" id="13616.ENSMODP00000058991"/>
<dbReference type="Bgee" id="ENSMODG00000040375">
    <property type="expression patterns" value="Expressed in cerebellum and 5 other cell types or tissues"/>
</dbReference>
<dbReference type="InParanoid" id="A0A5F8HHL2"/>
<accession>A0A5F8HHL2</accession>
<dbReference type="PANTHER" id="PTHR46877:SF16">
    <property type="entry name" value="EPHRIN TYPE-A RECEPTOR 10"/>
    <property type="match status" value="1"/>
</dbReference>
<protein>
    <recommendedName>
        <fullName evidence="9">Fibronectin type-III domain-containing protein</fullName>
    </recommendedName>
</protein>
<dbReference type="Proteomes" id="UP000002280">
    <property type="component" value="Chromosome 4"/>
</dbReference>
<dbReference type="AlphaFoldDB" id="A0A5F8HHL2"/>
<dbReference type="GO" id="GO:0005524">
    <property type="term" value="F:ATP binding"/>
    <property type="evidence" value="ECO:0007669"/>
    <property type="project" value="UniProtKB-KW"/>
</dbReference>
<keyword evidence="7" id="KW-0675">Receptor</keyword>
<reference evidence="10" key="2">
    <citation type="submission" date="2025-08" db="UniProtKB">
        <authorList>
            <consortium name="Ensembl"/>
        </authorList>
    </citation>
    <scope>IDENTIFICATION</scope>
</reference>
<dbReference type="OMA" id="CDSAYPL"/>
<dbReference type="InterPro" id="IPR003961">
    <property type="entry name" value="FN3_dom"/>
</dbReference>
<name>A0A5F8HHL2_MONDO</name>
<evidence type="ECO:0000256" key="6">
    <source>
        <dbReference type="ARBA" id="ARBA00023136"/>
    </source>
</evidence>
<keyword evidence="3" id="KW-0547">Nucleotide-binding</keyword>